<protein>
    <recommendedName>
        <fullName evidence="1">Helicase Helix-turn-helix domain-containing protein</fullName>
    </recommendedName>
</protein>
<keyword evidence="3" id="KW-1185">Reference proteome</keyword>
<dbReference type="InterPro" id="IPR029491">
    <property type="entry name" value="Helicase_HTH"/>
</dbReference>
<comment type="caution">
    <text evidence="2">The sequence shown here is derived from an EMBL/GenBank/DDBJ whole genome shotgun (WGS) entry which is preliminary data.</text>
</comment>
<evidence type="ECO:0000259" key="1">
    <source>
        <dbReference type="Pfam" id="PF14493"/>
    </source>
</evidence>
<name>A0A6M0Q4M2_9BACI</name>
<reference evidence="2 3" key="1">
    <citation type="submission" date="2020-02" db="EMBL/GenBank/DDBJ databases">
        <title>Bacillus aquiflavi sp. nov., isolated from yellow water of strong flavor Chinese baijiu in Yibin region of China.</title>
        <authorList>
            <person name="Xie J."/>
        </authorList>
    </citation>
    <scope>NUCLEOTIDE SEQUENCE [LARGE SCALE GENOMIC DNA]</scope>
    <source>
        <strain evidence="2 3">SA4</strain>
    </source>
</reference>
<evidence type="ECO:0000313" key="3">
    <source>
        <dbReference type="Proteomes" id="UP000481043"/>
    </source>
</evidence>
<dbReference type="EMBL" id="JAAIWM010000002">
    <property type="protein sequence ID" value="NEY71271.1"/>
    <property type="molecule type" value="Genomic_DNA"/>
</dbReference>
<accession>A0A6M0Q4M2</accession>
<dbReference type="Proteomes" id="UP000481043">
    <property type="component" value="Unassembled WGS sequence"/>
</dbReference>
<dbReference type="PIRSF" id="PIRSF021350">
    <property type="entry name" value="UCP021350"/>
    <property type="match status" value="1"/>
</dbReference>
<dbReference type="Pfam" id="PF14493">
    <property type="entry name" value="HTH_40"/>
    <property type="match status" value="1"/>
</dbReference>
<dbReference type="RefSeq" id="WP_163178734.1">
    <property type="nucleotide sequence ID" value="NZ_JAAIWM010000002.1"/>
</dbReference>
<gene>
    <name evidence="2" type="ORF">G4D63_05895</name>
</gene>
<dbReference type="InterPro" id="IPR008308">
    <property type="entry name" value="YpbB-like"/>
</dbReference>
<dbReference type="AlphaFoldDB" id="A0A6M0Q4M2"/>
<sequence length="354" mass="40319">MNYILLLTLYGLEKINGERTVYSIYHLYKGKRSSQTIQDAKLFQLEPLFGLLPDLTREGMERSVQQLIEKGMVSSVGEGAYTVNNTGRNQLSSFSIPKSLNGWAYSSITAVFWERLSLTIQCLSYLIHHETRFIPISRDQNTMQWVKSFLKNQPGLREVVAKDLHDELFSVLSNLDELQSTIFVYKLTSLRRIGYTNTQIAELLETDSLKVSISFQATVHYLLDRLEQYPDQYPLLSRLAMVSNKPTTLTQSTSRTMELLQQGRTIEEIAAMRQLKKNTIEDHIVEIALTNPSFDISTFINPKDISIISECIKNSGTNQLKLIRKQLPIEASYFEIRLVLAKLGGAHGNSSRIT</sequence>
<organism evidence="2 3">
    <name type="scientific">Bacillus mesophilus</name>
    <dbReference type="NCBI Taxonomy" id="1808955"/>
    <lineage>
        <taxon>Bacteria</taxon>
        <taxon>Bacillati</taxon>
        <taxon>Bacillota</taxon>
        <taxon>Bacilli</taxon>
        <taxon>Bacillales</taxon>
        <taxon>Bacillaceae</taxon>
        <taxon>Bacillus</taxon>
    </lineage>
</organism>
<dbReference type="Gene3D" id="1.10.10.1390">
    <property type="entry name" value="ATP-dependent DNA helicase RecQ"/>
    <property type="match status" value="1"/>
</dbReference>
<feature type="domain" description="Helicase Helix-turn-helix" evidence="1">
    <location>
        <begin position="253"/>
        <end position="340"/>
    </location>
</feature>
<evidence type="ECO:0000313" key="2">
    <source>
        <dbReference type="EMBL" id="NEY71271.1"/>
    </source>
</evidence>
<proteinExistence type="predicted"/>